<dbReference type="EMBL" id="JARQZJ010000032">
    <property type="protein sequence ID" value="KAK9874836.1"/>
    <property type="molecule type" value="Genomic_DNA"/>
</dbReference>
<protein>
    <submittedName>
        <fullName evidence="2">Uncharacterized protein</fullName>
    </submittedName>
</protein>
<feature type="region of interest" description="Disordered" evidence="1">
    <location>
        <begin position="36"/>
        <end position="56"/>
    </location>
</feature>
<evidence type="ECO:0000313" key="3">
    <source>
        <dbReference type="Proteomes" id="UP001431783"/>
    </source>
</evidence>
<reference evidence="2 3" key="1">
    <citation type="submission" date="2023-03" db="EMBL/GenBank/DDBJ databases">
        <title>Genome insight into feeding habits of ladybird beetles.</title>
        <authorList>
            <person name="Li H.-S."/>
            <person name="Huang Y.-H."/>
            <person name="Pang H."/>
        </authorList>
    </citation>
    <scope>NUCLEOTIDE SEQUENCE [LARGE SCALE GENOMIC DNA]</scope>
    <source>
        <strain evidence="2">SYSU_2023b</strain>
        <tissue evidence="2">Whole body</tissue>
    </source>
</reference>
<gene>
    <name evidence="2" type="ORF">WA026_005652</name>
</gene>
<evidence type="ECO:0000313" key="2">
    <source>
        <dbReference type="EMBL" id="KAK9874836.1"/>
    </source>
</evidence>
<dbReference type="AlphaFoldDB" id="A0AAW1U2R6"/>
<name>A0AAW1U2R6_9CUCU</name>
<proteinExistence type="predicted"/>
<dbReference type="Proteomes" id="UP001431783">
    <property type="component" value="Unassembled WGS sequence"/>
</dbReference>
<sequence length="93" mass="10171">MMGRCRAHAAIKYFNYCENWFSGGTSNLICRVPTSPASHYRSPPQSNVTAAGKGNADSQLEKLNSNAESVQFNLMPGNLLKFVASNVGQKNYL</sequence>
<keyword evidence="3" id="KW-1185">Reference proteome</keyword>
<organism evidence="2 3">
    <name type="scientific">Henosepilachna vigintioctopunctata</name>
    <dbReference type="NCBI Taxonomy" id="420089"/>
    <lineage>
        <taxon>Eukaryota</taxon>
        <taxon>Metazoa</taxon>
        <taxon>Ecdysozoa</taxon>
        <taxon>Arthropoda</taxon>
        <taxon>Hexapoda</taxon>
        <taxon>Insecta</taxon>
        <taxon>Pterygota</taxon>
        <taxon>Neoptera</taxon>
        <taxon>Endopterygota</taxon>
        <taxon>Coleoptera</taxon>
        <taxon>Polyphaga</taxon>
        <taxon>Cucujiformia</taxon>
        <taxon>Coccinelloidea</taxon>
        <taxon>Coccinellidae</taxon>
        <taxon>Epilachninae</taxon>
        <taxon>Epilachnini</taxon>
        <taxon>Henosepilachna</taxon>
    </lineage>
</organism>
<evidence type="ECO:0000256" key="1">
    <source>
        <dbReference type="SAM" id="MobiDB-lite"/>
    </source>
</evidence>
<comment type="caution">
    <text evidence="2">The sequence shown here is derived from an EMBL/GenBank/DDBJ whole genome shotgun (WGS) entry which is preliminary data.</text>
</comment>
<accession>A0AAW1U2R6</accession>